<keyword evidence="2" id="KW-1185">Reference proteome</keyword>
<keyword evidence="1" id="KW-0489">Methyltransferase</keyword>
<dbReference type="RefSeq" id="WP_216009471.1">
    <property type="nucleotide sequence ID" value="NZ_JAHKPV010000021.1"/>
</dbReference>
<dbReference type="Pfam" id="PF13489">
    <property type="entry name" value="Methyltransf_23"/>
    <property type="match status" value="1"/>
</dbReference>
<evidence type="ECO:0000313" key="2">
    <source>
        <dbReference type="Proteomes" id="UP000753376"/>
    </source>
</evidence>
<gene>
    <name evidence="1" type="ORF">KO508_17065</name>
</gene>
<protein>
    <submittedName>
        <fullName evidence="1">Methyltransferase domain-containing protein</fullName>
    </submittedName>
</protein>
<reference evidence="1 2" key="1">
    <citation type="submission" date="2021-05" db="EMBL/GenBank/DDBJ databases">
        <title>Draft genomes of bacteria isolated from model marine particles.</title>
        <authorList>
            <person name="Datta M.S."/>
            <person name="Schwartzman J.A."/>
            <person name="Enke T.N."/>
            <person name="Saavedra J."/>
            <person name="Cermak N."/>
            <person name="Cordero O.X."/>
        </authorList>
    </citation>
    <scope>NUCLEOTIDE SEQUENCE [LARGE SCALE GENOMIC DNA]</scope>
    <source>
        <strain evidence="1 2">D2M19</strain>
    </source>
</reference>
<comment type="caution">
    <text evidence="1">The sequence shown here is derived from an EMBL/GenBank/DDBJ whole genome shotgun (WGS) entry which is preliminary data.</text>
</comment>
<organism evidence="1 2">
    <name type="scientific">Marinobacter salexigens</name>
    <dbReference type="NCBI Taxonomy" id="1925763"/>
    <lineage>
        <taxon>Bacteria</taxon>
        <taxon>Pseudomonadati</taxon>
        <taxon>Pseudomonadota</taxon>
        <taxon>Gammaproteobacteria</taxon>
        <taxon>Pseudomonadales</taxon>
        <taxon>Marinobacteraceae</taxon>
        <taxon>Marinobacter</taxon>
    </lineage>
</organism>
<dbReference type="EMBL" id="JAHKPV010000021">
    <property type="protein sequence ID" value="MBU2875709.1"/>
    <property type="molecule type" value="Genomic_DNA"/>
</dbReference>
<name>A0ABS6AD92_9GAMM</name>
<proteinExistence type="predicted"/>
<dbReference type="Proteomes" id="UP000753376">
    <property type="component" value="Unassembled WGS sequence"/>
</dbReference>
<evidence type="ECO:0000313" key="1">
    <source>
        <dbReference type="EMBL" id="MBU2875709.1"/>
    </source>
</evidence>
<dbReference type="GO" id="GO:0008168">
    <property type="term" value="F:methyltransferase activity"/>
    <property type="evidence" value="ECO:0007669"/>
    <property type="project" value="UniProtKB-KW"/>
</dbReference>
<dbReference type="GO" id="GO:0032259">
    <property type="term" value="P:methylation"/>
    <property type="evidence" value="ECO:0007669"/>
    <property type="project" value="UniProtKB-KW"/>
</dbReference>
<sequence>MNEPDIGHMKAEAYREFEAGNFKRAAEVLIAVESRIGSYDALSNDIAVAHFKKGDFEAAIGKFQEASELQALASKLIIDNLIEVMKDSREVSMQPERLPEEEVARQLSRTFCPLCGSADKGFQALPEFYRKHAAEHGFKHFGRGEMTAHETYTCMECGASDRERLYAYWVSSVLCRQELSRKAKVMHFAPEPGFSRWMESIGFTDYQTADFAMGGVDHQVDLMSLPFSTNSVDFFVCSHVLEHVIDDRKAIAELFRILRPGCISLLMVPIISGLDEIDEDPEESRESERWRRFGQGDHLRLYNRESFVSRVRGAGFEVSLLDVSYFGAATYQSLGLKKESVLYVVKKPEMSNV</sequence>
<accession>A0ABS6AD92</accession>
<keyword evidence="1" id="KW-0808">Transferase</keyword>